<dbReference type="EMBL" id="JAAIUV010000012">
    <property type="protein sequence ID" value="NEX79033.1"/>
    <property type="molecule type" value="Genomic_DNA"/>
</dbReference>
<gene>
    <name evidence="2" type="ORF">G4Z05_09050</name>
</gene>
<dbReference type="Pfam" id="PF11755">
    <property type="entry name" value="DUF3311"/>
    <property type="match status" value="1"/>
</dbReference>
<organism evidence="2 3">
    <name type="scientific">Neobacillus thermocopriae</name>
    <dbReference type="NCBI Taxonomy" id="1215031"/>
    <lineage>
        <taxon>Bacteria</taxon>
        <taxon>Bacillati</taxon>
        <taxon>Bacillota</taxon>
        <taxon>Bacilli</taxon>
        <taxon>Bacillales</taxon>
        <taxon>Bacillaceae</taxon>
        <taxon>Neobacillus</taxon>
    </lineage>
</organism>
<proteinExistence type="predicted"/>
<dbReference type="AlphaFoldDB" id="A0A6B3TQE2"/>
<comment type="caution">
    <text evidence="2">The sequence shown here is derived from an EMBL/GenBank/DDBJ whole genome shotgun (WGS) entry which is preliminary data.</text>
</comment>
<dbReference type="PANTHER" id="PTHR40034">
    <property type="entry name" value="BSL5891 PROTEIN"/>
    <property type="match status" value="1"/>
</dbReference>
<feature type="transmembrane region" description="Helical" evidence="1">
    <location>
        <begin position="6"/>
        <end position="23"/>
    </location>
</feature>
<name>A0A6B3TQE2_9BACI</name>
<dbReference type="InterPro" id="IPR021741">
    <property type="entry name" value="DUF3311"/>
</dbReference>
<protein>
    <submittedName>
        <fullName evidence="2">DUF3311 domain-containing protein</fullName>
    </submittedName>
</protein>
<evidence type="ECO:0000313" key="2">
    <source>
        <dbReference type="EMBL" id="NEX79033.1"/>
    </source>
</evidence>
<dbReference type="RefSeq" id="WP_038539920.1">
    <property type="nucleotide sequence ID" value="NZ_JAAIUV010000012.1"/>
</dbReference>
<keyword evidence="1" id="KW-1133">Transmembrane helix</keyword>
<reference evidence="2" key="1">
    <citation type="submission" date="2020-02" db="EMBL/GenBank/DDBJ databases">
        <title>Bacillus sedimentmangrovi sp. nov., isolated from sediment of the mangrove ecosystem.</title>
        <authorList>
            <person name="Liu G."/>
        </authorList>
    </citation>
    <scope>NUCLEOTIDE SEQUENCE [LARGE SCALE GENOMIC DNA]</scope>
    <source>
        <strain evidence="2">SgZ-7</strain>
    </source>
</reference>
<keyword evidence="3" id="KW-1185">Reference proteome</keyword>
<sequence>MRKYAQVLLIIPFIGMCVLLPIANRIEPYILGMPFLLFWLVLWMVLSSLVLFIVYKLDPTNEGSEYE</sequence>
<evidence type="ECO:0000256" key="1">
    <source>
        <dbReference type="SAM" id="Phobius"/>
    </source>
</evidence>
<evidence type="ECO:0000313" key="3">
    <source>
        <dbReference type="Proteomes" id="UP000481621"/>
    </source>
</evidence>
<accession>A0A6B3TQE2</accession>
<dbReference type="PANTHER" id="PTHR40034:SF1">
    <property type="entry name" value="BSL5891 PROTEIN"/>
    <property type="match status" value="1"/>
</dbReference>
<keyword evidence="1" id="KW-0812">Transmembrane</keyword>
<keyword evidence="1" id="KW-0472">Membrane</keyword>
<feature type="transmembrane region" description="Helical" evidence="1">
    <location>
        <begin position="35"/>
        <end position="55"/>
    </location>
</feature>
<dbReference type="Proteomes" id="UP000481621">
    <property type="component" value="Unassembled WGS sequence"/>
</dbReference>